<evidence type="ECO:0000256" key="2">
    <source>
        <dbReference type="ARBA" id="ARBA00022842"/>
    </source>
</evidence>
<dbReference type="SUPFAM" id="SSF81653">
    <property type="entry name" value="Calcium ATPase, transduction domain A"/>
    <property type="match status" value="1"/>
</dbReference>
<dbReference type="InterPro" id="IPR023298">
    <property type="entry name" value="ATPase_P-typ_TM_dom_sf"/>
</dbReference>
<dbReference type="GO" id="GO:0005388">
    <property type="term" value="F:P-type calcium transporter activity"/>
    <property type="evidence" value="ECO:0007669"/>
    <property type="project" value="TreeGrafter"/>
</dbReference>
<gene>
    <name evidence="6" type="primary">ATP2B4</name>
    <name evidence="6" type="ORF">CEXT_397111</name>
</gene>
<keyword evidence="4" id="KW-0812">Transmembrane</keyword>
<dbReference type="FunFam" id="2.70.150.10:FF:000001">
    <property type="entry name" value="Calcium-transporting ATPase"/>
    <property type="match status" value="1"/>
</dbReference>
<dbReference type="GO" id="GO:0005524">
    <property type="term" value="F:ATP binding"/>
    <property type="evidence" value="ECO:0007669"/>
    <property type="project" value="InterPro"/>
</dbReference>
<keyword evidence="7" id="KW-1185">Reference proteome</keyword>
<evidence type="ECO:0000256" key="4">
    <source>
        <dbReference type="SAM" id="Phobius"/>
    </source>
</evidence>
<dbReference type="PANTHER" id="PTHR24093:SF369">
    <property type="entry name" value="CALCIUM-TRANSPORTING ATPASE"/>
    <property type="match status" value="1"/>
</dbReference>
<feature type="transmembrane region" description="Helical" evidence="4">
    <location>
        <begin position="33"/>
        <end position="54"/>
    </location>
</feature>
<dbReference type="SUPFAM" id="SSF81665">
    <property type="entry name" value="Calcium ATPase, transmembrane domain M"/>
    <property type="match status" value="1"/>
</dbReference>
<dbReference type="NCBIfam" id="TIGR01494">
    <property type="entry name" value="ATPase_P-type"/>
    <property type="match status" value="1"/>
</dbReference>
<dbReference type="EMBL" id="BPLR01004250">
    <property type="protein sequence ID" value="GIX93450.1"/>
    <property type="molecule type" value="Genomic_DNA"/>
</dbReference>
<feature type="compositionally biased region" description="Polar residues" evidence="3">
    <location>
        <begin position="223"/>
        <end position="237"/>
    </location>
</feature>
<accession>A0AAV4PA30</accession>
<keyword evidence="4" id="KW-0472">Membrane</keyword>
<evidence type="ECO:0000256" key="3">
    <source>
        <dbReference type="SAM" id="MobiDB-lite"/>
    </source>
</evidence>
<dbReference type="InterPro" id="IPR059000">
    <property type="entry name" value="ATPase_P-type_domA"/>
</dbReference>
<dbReference type="PANTHER" id="PTHR24093">
    <property type="entry name" value="CATION TRANSPORTING ATPASE"/>
    <property type="match status" value="1"/>
</dbReference>
<dbReference type="GO" id="GO:0051480">
    <property type="term" value="P:regulation of cytosolic calcium ion concentration"/>
    <property type="evidence" value="ECO:0007669"/>
    <property type="project" value="TreeGrafter"/>
</dbReference>
<feature type="compositionally biased region" description="Basic and acidic residues" evidence="3">
    <location>
        <begin position="208"/>
        <end position="218"/>
    </location>
</feature>
<evidence type="ECO:0000313" key="6">
    <source>
        <dbReference type="EMBL" id="GIX93450.1"/>
    </source>
</evidence>
<proteinExistence type="predicted"/>
<protein>
    <submittedName>
        <fullName evidence="6">Plasma membrane calcium-transporting ATPase 4</fullName>
    </submittedName>
</protein>
<dbReference type="Proteomes" id="UP001054945">
    <property type="component" value="Unassembled WGS sequence"/>
</dbReference>
<sequence>MIGICGKISILFTIHMPMKINVLKDTTKGESEAGWIEGVAILVSVVIVVLVTAFNDYTKERQFRGLQNRIEHEHKFSVIRGEVMQIPVSDIVTGDICQVKYGDLLPADGVVIQSNDLKVDESSLTGESDHVKKGEDHDPMLLSGVLVSKVHMSWRAAEDGCLCRAVGVNSQAGIIFTLLGAAKEEPPPKPVPKAAAVEAEANIPNDTTPHEDERAPKEKLRRQQPSQRKICIASQTNQASHPNRICRFDYRRIHSRHPDDPFRNHDVRGEREHLESGAHADAGEVPHHRSDGAGGRSAGGPASRRHTRPCILRQENDERQQSSSTS</sequence>
<comment type="subcellular location">
    <subcellularLocation>
        <location evidence="1">Endomembrane system</location>
        <topology evidence="1">Multi-pass membrane protein</topology>
    </subcellularLocation>
</comment>
<organism evidence="6 7">
    <name type="scientific">Caerostris extrusa</name>
    <name type="common">Bark spider</name>
    <name type="synonym">Caerostris bankana</name>
    <dbReference type="NCBI Taxonomy" id="172846"/>
    <lineage>
        <taxon>Eukaryota</taxon>
        <taxon>Metazoa</taxon>
        <taxon>Ecdysozoa</taxon>
        <taxon>Arthropoda</taxon>
        <taxon>Chelicerata</taxon>
        <taxon>Arachnida</taxon>
        <taxon>Araneae</taxon>
        <taxon>Araneomorphae</taxon>
        <taxon>Entelegynae</taxon>
        <taxon>Araneoidea</taxon>
        <taxon>Araneidae</taxon>
        <taxon>Caerostris</taxon>
    </lineage>
</organism>
<dbReference type="GO" id="GO:0012505">
    <property type="term" value="C:endomembrane system"/>
    <property type="evidence" value="ECO:0007669"/>
    <property type="project" value="UniProtKB-SubCell"/>
</dbReference>
<dbReference type="GO" id="GO:0005886">
    <property type="term" value="C:plasma membrane"/>
    <property type="evidence" value="ECO:0007669"/>
    <property type="project" value="TreeGrafter"/>
</dbReference>
<dbReference type="Pfam" id="PF00122">
    <property type="entry name" value="E1-E2_ATPase"/>
    <property type="match status" value="1"/>
</dbReference>
<comment type="caution">
    <text evidence="6">The sequence shown here is derived from an EMBL/GenBank/DDBJ whole genome shotgun (WGS) entry which is preliminary data.</text>
</comment>
<dbReference type="GO" id="GO:0016887">
    <property type="term" value="F:ATP hydrolysis activity"/>
    <property type="evidence" value="ECO:0007669"/>
    <property type="project" value="InterPro"/>
</dbReference>
<feature type="compositionally biased region" description="Basic and acidic residues" evidence="3">
    <location>
        <begin position="255"/>
        <end position="291"/>
    </location>
</feature>
<dbReference type="InterPro" id="IPR008250">
    <property type="entry name" value="ATPase_P-typ_transduc_dom_A_sf"/>
</dbReference>
<keyword evidence="2" id="KW-0460">Magnesium</keyword>
<feature type="region of interest" description="Disordered" evidence="3">
    <location>
        <begin position="255"/>
        <end position="326"/>
    </location>
</feature>
<evidence type="ECO:0000259" key="5">
    <source>
        <dbReference type="Pfam" id="PF00122"/>
    </source>
</evidence>
<feature type="region of interest" description="Disordered" evidence="3">
    <location>
        <begin position="200"/>
        <end position="237"/>
    </location>
</feature>
<feature type="domain" description="P-type ATPase A" evidence="5">
    <location>
        <begin position="79"/>
        <end position="156"/>
    </location>
</feature>
<dbReference type="Gene3D" id="2.70.150.10">
    <property type="entry name" value="Calcium-transporting ATPase, cytoplasmic transduction domain A"/>
    <property type="match status" value="1"/>
</dbReference>
<reference evidence="6 7" key="1">
    <citation type="submission" date="2021-06" db="EMBL/GenBank/DDBJ databases">
        <title>Caerostris extrusa draft genome.</title>
        <authorList>
            <person name="Kono N."/>
            <person name="Arakawa K."/>
        </authorList>
    </citation>
    <scope>NUCLEOTIDE SEQUENCE [LARGE SCALE GENOMIC DNA]</scope>
</reference>
<dbReference type="AlphaFoldDB" id="A0AAV4PA30"/>
<keyword evidence="4" id="KW-1133">Transmembrane helix</keyword>
<dbReference type="InterPro" id="IPR001757">
    <property type="entry name" value="P_typ_ATPase"/>
</dbReference>
<evidence type="ECO:0000256" key="1">
    <source>
        <dbReference type="ARBA" id="ARBA00004127"/>
    </source>
</evidence>
<name>A0AAV4PA30_CAEEX</name>
<evidence type="ECO:0000313" key="7">
    <source>
        <dbReference type="Proteomes" id="UP001054945"/>
    </source>
</evidence>